<dbReference type="InterPro" id="IPR011006">
    <property type="entry name" value="CheY-like_superfamily"/>
</dbReference>
<keyword evidence="1" id="KW-0597">Phosphoprotein</keyword>
<protein>
    <submittedName>
        <fullName evidence="3">Response regulator receiver protein</fullName>
    </submittedName>
</protein>
<evidence type="ECO:0000313" key="3">
    <source>
        <dbReference type="EMBL" id="EPR30980.1"/>
    </source>
</evidence>
<dbReference type="CDD" id="cd17546">
    <property type="entry name" value="REC_hyHK_CKI1_RcsC-like"/>
    <property type="match status" value="1"/>
</dbReference>
<feature type="modified residue" description="4-aspartylphosphate" evidence="1">
    <location>
        <position position="63"/>
    </location>
</feature>
<dbReference type="InterPro" id="IPR001789">
    <property type="entry name" value="Sig_transdc_resp-reg_receiver"/>
</dbReference>
<dbReference type="GO" id="GO:0000160">
    <property type="term" value="P:phosphorelay signal transduction system"/>
    <property type="evidence" value="ECO:0007669"/>
    <property type="project" value="InterPro"/>
</dbReference>
<dbReference type="Pfam" id="PF00072">
    <property type="entry name" value="Response_reg"/>
    <property type="match status" value="1"/>
</dbReference>
<organism evidence="3 4">
    <name type="scientific">Alkalidesulfovibrio alkalitolerans DSM 16529</name>
    <dbReference type="NCBI Taxonomy" id="1121439"/>
    <lineage>
        <taxon>Bacteria</taxon>
        <taxon>Pseudomonadati</taxon>
        <taxon>Thermodesulfobacteriota</taxon>
        <taxon>Desulfovibrionia</taxon>
        <taxon>Desulfovibrionales</taxon>
        <taxon>Desulfovibrionaceae</taxon>
        <taxon>Alkalidesulfovibrio</taxon>
    </lineage>
</organism>
<evidence type="ECO:0000313" key="4">
    <source>
        <dbReference type="Proteomes" id="UP000014975"/>
    </source>
</evidence>
<dbReference type="SMART" id="SM00448">
    <property type="entry name" value="REC"/>
    <property type="match status" value="1"/>
</dbReference>
<dbReference type="PANTHER" id="PTHR43228">
    <property type="entry name" value="TWO-COMPONENT RESPONSE REGULATOR"/>
    <property type="match status" value="1"/>
</dbReference>
<sequence length="140" mass="15535">MIDGASPNSRFLVVDDSPDMRFLLSALLAPHGECDEAPDGFAALAMFTSAIETKKPYSLVLLDLMMPGRTGLETLRLLREAEDRLRLPRDGRVTALMVTAVDDPQVIWDSHFEGLASGYLVKPVKKDVLLRRLRELGVIQ</sequence>
<comment type="caution">
    <text evidence="3">The sequence shown here is derived from an EMBL/GenBank/DDBJ whole genome shotgun (WGS) entry which is preliminary data.</text>
</comment>
<dbReference type="PANTHER" id="PTHR43228:SF1">
    <property type="entry name" value="TWO-COMPONENT RESPONSE REGULATOR ARR22"/>
    <property type="match status" value="1"/>
</dbReference>
<dbReference type="AlphaFoldDB" id="S7T3A7"/>
<evidence type="ECO:0000256" key="1">
    <source>
        <dbReference type="PROSITE-ProRule" id="PRU00169"/>
    </source>
</evidence>
<keyword evidence="4" id="KW-1185">Reference proteome</keyword>
<dbReference type="EMBL" id="ATHI01000030">
    <property type="protein sequence ID" value="EPR30980.1"/>
    <property type="molecule type" value="Genomic_DNA"/>
</dbReference>
<dbReference type="STRING" id="1121439.dsat_1107"/>
<feature type="domain" description="Response regulatory" evidence="2">
    <location>
        <begin position="10"/>
        <end position="137"/>
    </location>
</feature>
<evidence type="ECO:0000259" key="2">
    <source>
        <dbReference type="PROSITE" id="PS50110"/>
    </source>
</evidence>
<dbReference type="Gene3D" id="3.40.50.2300">
    <property type="match status" value="1"/>
</dbReference>
<name>S7T3A7_9BACT</name>
<dbReference type="PATRIC" id="fig|1121439.3.peg.2483"/>
<dbReference type="RefSeq" id="WP_020887804.1">
    <property type="nucleotide sequence ID" value="NZ_ATHI01000030.1"/>
</dbReference>
<dbReference type="PROSITE" id="PS50110">
    <property type="entry name" value="RESPONSE_REGULATORY"/>
    <property type="match status" value="1"/>
</dbReference>
<dbReference type="InterPro" id="IPR052048">
    <property type="entry name" value="ST_Response_Regulator"/>
</dbReference>
<proteinExistence type="predicted"/>
<dbReference type="SUPFAM" id="SSF52172">
    <property type="entry name" value="CheY-like"/>
    <property type="match status" value="1"/>
</dbReference>
<gene>
    <name evidence="3" type="ORF">dsat_1107</name>
</gene>
<reference evidence="3 4" key="1">
    <citation type="journal article" date="2013" name="Genome Announc.">
        <title>Draft genome sequences for three mercury-methylating, sulfate-reducing bacteria.</title>
        <authorList>
            <person name="Brown S.D."/>
            <person name="Hurt R.A.Jr."/>
            <person name="Gilmour C.C."/>
            <person name="Elias D.A."/>
        </authorList>
    </citation>
    <scope>NUCLEOTIDE SEQUENCE [LARGE SCALE GENOMIC DNA]</scope>
    <source>
        <strain evidence="3 4">DSM 16529</strain>
    </source>
</reference>
<dbReference type="eggNOG" id="COG0745">
    <property type="taxonomic scope" value="Bacteria"/>
</dbReference>
<dbReference type="OrthoDB" id="9788090at2"/>
<accession>S7T3A7</accession>
<dbReference type="Proteomes" id="UP000014975">
    <property type="component" value="Unassembled WGS sequence"/>
</dbReference>